<feature type="transmembrane region" description="Helical" evidence="2">
    <location>
        <begin position="523"/>
        <end position="541"/>
    </location>
</feature>
<evidence type="ECO:0000256" key="1">
    <source>
        <dbReference type="SAM" id="MobiDB-lite"/>
    </source>
</evidence>
<dbReference type="SUPFAM" id="SSF49899">
    <property type="entry name" value="Concanavalin A-like lectins/glucanases"/>
    <property type="match status" value="1"/>
</dbReference>
<feature type="region of interest" description="Disordered" evidence="1">
    <location>
        <begin position="408"/>
        <end position="428"/>
    </location>
</feature>
<protein>
    <submittedName>
        <fullName evidence="4">RHTO0S05e11254g1_1</fullName>
    </submittedName>
</protein>
<dbReference type="InterPro" id="IPR013320">
    <property type="entry name" value="ConA-like_dom_sf"/>
</dbReference>
<proteinExistence type="predicted"/>
<dbReference type="EMBL" id="LK052940">
    <property type="protein sequence ID" value="CDR41054.1"/>
    <property type="molecule type" value="Genomic_DNA"/>
</dbReference>
<keyword evidence="3" id="KW-0732">Signal</keyword>
<dbReference type="GO" id="GO:0005789">
    <property type="term" value="C:endoplasmic reticulum membrane"/>
    <property type="evidence" value="ECO:0007669"/>
    <property type="project" value="TreeGrafter"/>
</dbReference>
<dbReference type="PANTHER" id="PTHR12223">
    <property type="entry name" value="VESICULAR MANNOSE-BINDING LECTIN"/>
    <property type="match status" value="1"/>
</dbReference>
<organism evidence="4">
    <name type="scientific">Rhodotorula toruloides</name>
    <name type="common">Yeast</name>
    <name type="synonym">Rhodosporidium toruloides</name>
    <dbReference type="NCBI Taxonomy" id="5286"/>
    <lineage>
        <taxon>Eukaryota</taxon>
        <taxon>Fungi</taxon>
        <taxon>Dikarya</taxon>
        <taxon>Basidiomycota</taxon>
        <taxon>Pucciniomycotina</taxon>
        <taxon>Microbotryomycetes</taxon>
        <taxon>Sporidiobolales</taxon>
        <taxon>Sporidiobolaceae</taxon>
        <taxon>Rhodotorula</taxon>
    </lineage>
</organism>
<evidence type="ECO:0000256" key="2">
    <source>
        <dbReference type="SAM" id="Phobius"/>
    </source>
</evidence>
<dbReference type="AlphaFoldDB" id="A0A061AV59"/>
<evidence type="ECO:0000256" key="3">
    <source>
        <dbReference type="SAM" id="SignalP"/>
    </source>
</evidence>
<feature type="chain" id="PRO_5001594225" evidence="3">
    <location>
        <begin position="19"/>
        <end position="557"/>
    </location>
</feature>
<keyword evidence="2" id="KW-0812">Transmembrane</keyword>
<accession>A0A061AV59</accession>
<dbReference type="GO" id="GO:0005793">
    <property type="term" value="C:endoplasmic reticulum-Golgi intermediate compartment"/>
    <property type="evidence" value="ECO:0007669"/>
    <property type="project" value="TreeGrafter"/>
</dbReference>
<reference evidence="4" key="1">
    <citation type="journal article" date="2014" name="Genome Announc.">
        <title>Draft genome sequence of Rhodosporidium toruloides CECT1137, an oleaginous yeast of biotechnological interest.</title>
        <authorList>
            <person name="Morin N."/>
            <person name="Calcas X."/>
            <person name="Devillers H."/>
            <person name="Durrens P."/>
            <person name="Sherman D.J."/>
            <person name="Nicaud J.-M."/>
            <person name="Neuveglise C."/>
        </authorList>
    </citation>
    <scope>NUCLEOTIDE SEQUENCE</scope>
    <source>
        <strain evidence="4">CECT1137</strain>
    </source>
</reference>
<evidence type="ECO:0000313" key="4">
    <source>
        <dbReference type="EMBL" id="CDR41054.1"/>
    </source>
</evidence>
<keyword evidence="2" id="KW-0472">Membrane</keyword>
<dbReference type="GO" id="GO:0000139">
    <property type="term" value="C:Golgi membrane"/>
    <property type="evidence" value="ECO:0007669"/>
    <property type="project" value="TreeGrafter"/>
</dbReference>
<dbReference type="CDD" id="cd07308">
    <property type="entry name" value="lectin_leg-like"/>
    <property type="match status" value="1"/>
</dbReference>
<dbReference type="GO" id="GO:0030134">
    <property type="term" value="C:COPII-coated ER to Golgi transport vesicle"/>
    <property type="evidence" value="ECO:0007669"/>
    <property type="project" value="TreeGrafter"/>
</dbReference>
<keyword evidence="2" id="KW-1133">Transmembrane helix</keyword>
<dbReference type="Gene3D" id="2.60.120.200">
    <property type="match status" value="1"/>
</dbReference>
<name>A0A061AV59_RHOTO</name>
<dbReference type="OrthoDB" id="10265193at2759"/>
<dbReference type="GO" id="GO:0005537">
    <property type="term" value="F:D-mannose binding"/>
    <property type="evidence" value="ECO:0007669"/>
    <property type="project" value="TreeGrafter"/>
</dbReference>
<feature type="signal peptide" evidence="3">
    <location>
        <begin position="1"/>
        <end position="18"/>
    </location>
</feature>
<dbReference type="InterPro" id="IPR051136">
    <property type="entry name" value="Intracellular_Lectin-GPT"/>
</dbReference>
<gene>
    <name evidence="4" type="ORF">RHTO0S_05e11254g</name>
</gene>
<feature type="region of interest" description="Disordered" evidence="1">
    <location>
        <begin position="346"/>
        <end position="366"/>
    </location>
</feature>
<sequence length="557" mass="59324">MLVLPASVALLAATVVRAASSEPWTPPENLHYEAEHSWRGLTADGKVGTGFDVSGHASVLPGVHDFLRLVPSVPLAHGAVFSRKPLTSKEWIVEVAFRVHGPPTTGLTETGEDGKVKRLHKGGRGLAFWYTKSGLPGPAVISSDPKTKVAPPPPVVPETPRDPHDHELSLFGSRVSFDGLGIVFDASPNAPVWRRSDQRNYVHAGGDEPSWGVGTTGVVSGIIDDGTQKWLDADGKAPQGEEEAAYLGKAVGECEAAFRNAQGLLWARIAHFNHTLRVDLDLGPHTTLAKAGRHYEHNCFNLEGINLPANSYVGISGLASGNTEPDVVDVYAMDVFEILQDYDPNHHVETEEPPEDSTPLPLEGTSDDAVSTLTHEMFLSQAKMVEAIDDLARKVESVSNLVSELARHGGAGVGRGPPPTTGAGAGAGSEIPDARLSALESHLRDLVAMGQARDHESFDQRDALTHVKQLSDRILVEVQGVARRVDEGKAQHSATLSSLSTRLSDLSSTLLSSLSSSTPYSSWIYGGVGAVLGGLLVGAVGRRRATDDPWAQARKLI</sequence>
<dbReference type="PANTHER" id="PTHR12223:SF28">
    <property type="entry name" value="LECTIN, MANNOSE BINDING 1 LIKE"/>
    <property type="match status" value="1"/>
</dbReference>
<dbReference type="GO" id="GO:0006888">
    <property type="term" value="P:endoplasmic reticulum to Golgi vesicle-mediated transport"/>
    <property type="evidence" value="ECO:0007669"/>
    <property type="project" value="TreeGrafter"/>
</dbReference>
<feature type="region of interest" description="Disordered" evidence="1">
    <location>
        <begin position="141"/>
        <end position="166"/>
    </location>
</feature>